<dbReference type="EMBL" id="AYRZ02000007">
    <property type="protein sequence ID" value="PHT75225.1"/>
    <property type="molecule type" value="Genomic_DNA"/>
</dbReference>
<evidence type="ECO:0000313" key="4">
    <source>
        <dbReference type="EMBL" id="PHT75225.1"/>
    </source>
</evidence>
<keyword evidence="5" id="KW-1185">Reference proteome</keyword>
<protein>
    <recommendedName>
        <fullName evidence="6">DUF4283 domain-containing protein</fullName>
    </recommendedName>
</protein>
<feature type="compositionally biased region" description="Polar residues" evidence="1">
    <location>
        <begin position="290"/>
        <end position="299"/>
    </location>
</feature>
<gene>
    <name evidence="4" type="ORF">T459_18747</name>
</gene>
<dbReference type="PANTHER" id="PTHR13683:SF797">
    <property type="entry name" value="ASPARTIC PROTEINASE NEPENTHESIN-2-LIKE"/>
    <property type="match status" value="1"/>
</dbReference>
<dbReference type="GO" id="GO:0004190">
    <property type="term" value="F:aspartic-type endopeptidase activity"/>
    <property type="evidence" value="ECO:0007669"/>
    <property type="project" value="InterPro"/>
</dbReference>
<dbReference type="InterPro" id="IPR021109">
    <property type="entry name" value="Peptidase_aspartic_dom_sf"/>
</dbReference>
<reference evidence="4 5" key="1">
    <citation type="journal article" date="2014" name="Nat. Genet.">
        <title>Genome sequence of the hot pepper provides insights into the evolution of pungency in Capsicum species.</title>
        <authorList>
            <person name="Kim S."/>
            <person name="Park M."/>
            <person name="Yeom S.I."/>
            <person name="Kim Y.M."/>
            <person name="Lee J.M."/>
            <person name="Lee H.A."/>
            <person name="Seo E."/>
            <person name="Choi J."/>
            <person name="Cheong K."/>
            <person name="Kim K.T."/>
            <person name="Jung K."/>
            <person name="Lee G.W."/>
            <person name="Oh S.K."/>
            <person name="Bae C."/>
            <person name="Kim S.B."/>
            <person name="Lee H.Y."/>
            <person name="Kim S.Y."/>
            <person name="Kim M.S."/>
            <person name="Kang B.C."/>
            <person name="Jo Y.D."/>
            <person name="Yang H.B."/>
            <person name="Jeong H.J."/>
            <person name="Kang W.H."/>
            <person name="Kwon J.K."/>
            <person name="Shin C."/>
            <person name="Lim J.Y."/>
            <person name="Park J.H."/>
            <person name="Huh J.H."/>
            <person name="Kim J.S."/>
            <person name="Kim B.D."/>
            <person name="Cohen O."/>
            <person name="Paran I."/>
            <person name="Suh M.C."/>
            <person name="Lee S.B."/>
            <person name="Kim Y.K."/>
            <person name="Shin Y."/>
            <person name="Noh S.J."/>
            <person name="Park J."/>
            <person name="Seo Y.S."/>
            <person name="Kwon S.Y."/>
            <person name="Kim H.A."/>
            <person name="Park J.M."/>
            <person name="Kim H.J."/>
            <person name="Choi S.B."/>
            <person name="Bosland P.W."/>
            <person name="Reeves G."/>
            <person name="Jo S.H."/>
            <person name="Lee B.W."/>
            <person name="Cho H.T."/>
            <person name="Choi H.S."/>
            <person name="Lee M.S."/>
            <person name="Yu Y."/>
            <person name="Do Choi Y."/>
            <person name="Park B.S."/>
            <person name="van Deynze A."/>
            <person name="Ashrafi H."/>
            <person name="Hill T."/>
            <person name="Kim W.T."/>
            <person name="Pai H.S."/>
            <person name="Ahn H.K."/>
            <person name="Yeam I."/>
            <person name="Giovannoni J.J."/>
            <person name="Rose J.K."/>
            <person name="Sorensen I."/>
            <person name="Lee S.J."/>
            <person name="Kim R.W."/>
            <person name="Choi I.Y."/>
            <person name="Choi B.S."/>
            <person name="Lim J.S."/>
            <person name="Lee Y.H."/>
            <person name="Choi D."/>
        </authorList>
    </citation>
    <scope>NUCLEOTIDE SEQUENCE [LARGE SCALE GENOMIC DNA]</scope>
    <source>
        <strain evidence="5">cv. CM334</strain>
    </source>
</reference>
<evidence type="ECO:0000259" key="3">
    <source>
        <dbReference type="Pfam" id="PF14541"/>
    </source>
</evidence>
<organism evidence="4 5">
    <name type="scientific">Capsicum annuum</name>
    <name type="common">Capsicum pepper</name>
    <dbReference type="NCBI Taxonomy" id="4072"/>
    <lineage>
        <taxon>Eukaryota</taxon>
        <taxon>Viridiplantae</taxon>
        <taxon>Streptophyta</taxon>
        <taxon>Embryophyta</taxon>
        <taxon>Tracheophyta</taxon>
        <taxon>Spermatophyta</taxon>
        <taxon>Magnoliopsida</taxon>
        <taxon>eudicotyledons</taxon>
        <taxon>Gunneridae</taxon>
        <taxon>Pentapetalae</taxon>
        <taxon>asterids</taxon>
        <taxon>lamiids</taxon>
        <taxon>Solanales</taxon>
        <taxon>Solanaceae</taxon>
        <taxon>Solanoideae</taxon>
        <taxon>Capsiceae</taxon>
        <taxon>Capsicum</taxon>
    </lineage>
</organism>
<feature type="compositionally biased region" description="Basic and acidic residues" evidence="1">
    <location>
        <begin position="304"/>
        <end position="313"/>
    </location>
</feature>
<sequence length="517" mass="59015">MYDNPAIYMNFHAIDFSQSCDSGKPHDLSQLSDISNILPVNEIQFRDMSSSPAAAVAFQSQRHKSSTYKKLDCVTESGCLNSVFQCNVDLRLCFYSQNYGNGEKTIGFLATDIITFVGDNTQARIIFGCSVDQMSGTSQFVNTYSGIISLGKTPGIYSLPSQLGSNLFALCLPSVEAATGSFLTFNKAPWVYGIEAKLLKNRQQPHLYYVNLYKIFINDREVPVDPTWWNGQKEDHGAFVDTGTLISRFPHDYYIIFRYTFREQVHYPLYQRGVFDTCYKEIEGEEEMQFPSTSSQAPPTQAEVKTEEEKDQVKPPNRSSQMGKALNYIPPMMKGEKLIVQLEEDDILVQDNHWSTELIGYVLGDSLFFKTMKNYIAHVWNFVTKPKVLYHGYGYYIFKFATVADRDLVMQSGAYTYRNRPPILKDWTINFEFNPECLNKVVRMARRTVVSPLPVIVTPPSGIQQKLGPLTFGNFIPGSFQPIREETELVEAKVVKHDPARKRITRRPEDSQFPRRL</sequence>
<dbReference type="Pfam" id="PF14541">
    <property type="entry name" value="TAXi_C"/>
    <property type="match status" value="1"/>
</dbReference>
<dbReference type="Proteomes" id="UP000222542">
    <property type="component" value="Unassembled WGS sequence"/>
</dbReference>
<dbReference type="PANTHER" id="PTHR13683">
    <property type="entry name" value="ASPARTYL PROTEASES"/>
    <property type="match status" value="1"/>
</dbReference>
<feature type="region of interest" description="Disordered" evidence="1">
    <location>
        <begin position="287"/>
        <end position="324"/>
    </location>
</feature>
<accession>A0A2G2Z037</accession>
<evidence type="ECO:0000313" key="5">
    <source>
        <dbReference type="Proteomes" id="UP000222542"/>
    </source>
</evidence>
<dbReference type="InterPro" id="IPR032799">
    <property type="entry name" value="TAXi_C"/>
</dbReference>
<reference evidence="4 5" key="2">
    <citation type="journal article" date="2017" name="Genome Biol.">
        <title>New reference genome sequences of hot pepper reveal the massive evolution of plant disease-resistance genes by retroduplication.</title>
        <authorList>
            <person name="Kim S."/>
            <person name="Park J."/>
            <person name="Yeom S.I."/>
            <person name="Kim Y.M."/>
            <person name="Seo E."/>
            <person name="Kim K.T."/>
            <person name="Kim M.S."/>
            <person name="Lee J.M."/>
            <person name="Cheong K."/>
            <person name="Shin H.S."/>
            <person name="Kim S.B."/>
            <person name="Han K."/>
            <person name="Lee J."/>
            <person name="Park M."/>
            <person name="Lee H.A."/>
            <person name="Lee H.Y."/>
            <person name="Lee Y."/>
            <person name="Oh S."/>
            <person name="Lee J.H."/>
            <person name="Choi E."/>
            <person name="Choi E."/>
            <person name="Lee S.E."/>
            <person name="Jeon J."/>
            <person name="Kim H."/>
            <person name="Choi G."/>
            <person name="Song H."/>
            <person name="Lee J."/>
            <person name="Lee S.C."/>
            <person name="Kwon J.K."/>
            <person name="Lee H.Y."/>
            <person name="Koo N."/>
            <person name="Hong Y."/>
            <person name="Kim R.W."/>
            <person name="Kang W.H."/>
            <person name="Huh J.H."/>
            <person name="Kang B.C."/>
            <person name="Yang T.J."/>
            <person name="Lee Y.H."/>
            <person name="Bennetzen J.L."/>
            <person name="Choi D."/>
        </authorList>
    </citation>
    <scope>NUCLEOTIDE SEQUENCE [LARGE SCALE GENOMIC DNA]</scope>
    <source>
        <strain evidence="5">cv. CM334</strain>
    </source>
</reference>
<evidence type="ECO:0000256" key="1">
    <source>
        <dbReference type="SAM" id="MobiDB-lite"/>
    </source>
</evidence>
<evidence type="ECO:0000259" key="2">
    <source>
        <dbReference type="Pfam" id="PF14111"/>
    </source>
</evidence>
<dbReference type="SUPFAM" id="SSF50630">
    <property type="entry name" value="Acid proteases"/>
    <property type="match status" value="1"/>
</dbReference>
<dbReference type="InterPro" id="IPR001461">
    <property type="entry name" value="Aspartic_peptidase_A1"/>
</dbReference>
<dbReference type="AlphaFoldDB" id="A0A2G2Z037"/>
<dbReference type="Gramene" id="PHT75225">
    <property type="protein sequence ID" value="PHT75225"/>
    <property type="gene ID" value="T459_18747"/>
</dbReference>
<feature type="domain" description="Xylanase inhibitor C-terminal" evidence="3">
    <location>
        <begin position="208"/>
        <end position="283"/>
    </location>
</feature>
<dbReference type="InterPro" id="IPR025558">
    <property type="entry name" value="DUF4283"/>
</dbReference>
<proteinExistence type="predicted"/>
<comment type="caution">
    <text evidence="4">The sequence shown here is derived from an EMBL/GenBank/DDBJ whole genome shotgun (WGS) entry which is preliminary data.</text>
</comment>
<evidence type="ECO:0008006" key="6">
    <source>
        <dbReference type="Google" id="ProtNLM"/>
    </source>
</evidence>
<dbReference type="Pfam" id="PF14111">
    <property type="entry name" value="DUF4283"/>
    <property type="match status" value="1"/>
</dbReference>
<name>A0A2G2Z037_CAPAN</name>
<dbReference type="Gene3D" id="2.40.70.10">
    <property type="entry name" value="Acid Proteases"/>
    <property type="match status" value="2"/>
</dbReference>
<feature type="domain" description="DUF4283" evidence="2">
    <location>
        <begin position="352"/>
        <end position="434"/>
    </location>
</feature>
<dbReference type="GO" id="GO:0006508">
    <property type="term" value="P:proteolysis"/>
    <property type="evidence" value="ECO:0007669"/>
    <property type="project" value="InterPro"/>
</dbReference>